<keyword evidence="1" id="KW-1133">Transmembrane helix</keyword>
<evidence type="ECO:0000256" key="1">
    <source>
        <dbReference type="SAM" id="Phobius"/>
    </source>
</evidence>
<evidence type="ECO:0000313" key="2">
    <source>
        <dbReference type="EMBL" id="CRL45447.1"/>
    </source>
</evidence>
<sequence length="49" mass="5527">MDAIIHFIVKDFLGQAAILIALIAMLGLILQKNPLARLSKVCLKPYWDF</sequence>
<reference evidence="2 3" key="1">
    <citation type="submission" date="2015-05" db="EMBL/GenBank/DDBJ databases">
        <authorList>
            <person name="Goodhead I."/>
        </authorList>
    </citation>
    <scope>NUCLEOTIDE SEQUENCE [LARGE SCALE GENOMIC DNA]</scope>
    <source>
        <strain evidence="3">morsitans</strain>
    </source>
</reference>
<dbReference type="AlphaFoldDB" id="A0A193QJU0"/>
<organism evidence="2 3">
    <name type="scientific">Sodalis glossinidius (strain morsitans)</name>
    <dbReference type="NCBI Taxonomy" id="343509"/>
    <lineage>
        <taxon>Bacteria</taxon>
        <taxon>Pseudomonadati</taxon>
        <taxon>Pseudomonadota</taxon>
        <taxon>Gammaproteobacteria</taxon>
        <taxon>Enterobacterales</taxon>
        <taxon>Bruguierivoracaceae</taxon>
        <taxon>Sodalis</taxon>
    </lineage>
</organism>
<feature type="transmembrane region" description="Helical" evidence="1">
    <location>
        <begin position="12"/>
        <end position="30"/>
    </location>
</feature>
<accession>A0A193QJU0</accession>
<name>A0A193QJU0_SODGM</name>
<proteinExistence type="predicted"/>
<dbReference type="EMBL" id="LN854557">
    <property type="protein sequence ID" value="CRL45447.1"/>
    <property type="molecule type" value="Genomic_DNA"/>
</dbReference>
<dbReference type="Proteomes" id="UP000245838">
    <property type="component" value="Chromosome sggmmb4_Chromosome"/>
</dbReference>
<gene>
    <name evidence="2" type="ORF">SGGMMB4_03174</name>
</gene>
<protein>
    <submittedName>
        <fullName evidence="2">PTS system ascorbate-specific transporter subunit IIC</fullName>
    </submittedName>
</protein>
<keyword evidence="1" id="KW-0472">Membrane</keyword>
<keyword evidence="1" id="KW-0812">Transmembrane</keyword>
<evidence type="ECO:0000313" key="3">
    <source>
        <dbReference type="Proteomes" id="UP000245838"/>
    </source>
</evidence>